<dbReference type="Proteomes" id="UP000054770">
    <property type="component" value="Unassembled WGS sequence"/>
</dbReference>
<name>A0A158KXY1_9BURK</name>
<dbReference type="PANTHER" id="PTHR43431:SF7">
    <property type="entry name" value="OXIDOREDUCTASE, SHORT CHAIN DEHYDROGENASE_REDUCTASE FAMILY (AFU_ORTHOLOGUE AFUA_5G14000)"/>
    <property type="match status" value="1"/>
</dbReference>
<dbReference type="Pfam" id="PF13561">
    <property type="entry name" value="adh_short_C2"/>
    <property type="match status" value="1"/>
</dbReference>
<dbReference type="SUPFAM" id="SSF51735">
    <property type="entry name" value="NAD(P)-binding Rossmann-fold domains"/>
    <property type="match status" value="1"/>
</dbReference>
<reference evidence="1" key="1">
    <citation type="submission" date="2016-01" db="EMBL/GenBank/DDBJ databases">
        <authorList>
            <person name="Peeters C."/>
        </authorList>
    </citation>
    <scope>NUCLEOTIDE SEQUENCE [LARGE SCALE GENOMIC DNA]</scope>
    <source>
        <strain evidence="1">LMG 22940</strain>
    </source>
</reference>
<organism evidence="1 2">
    <name type="scientific">Caballeronia choica</name>
    <dbReference type="NCBI Taxonomy" id="326476"/>
    <lineage>
        <taxon>Bacteria</taxon>
        <taxon>Pseudomonadati</taxon>
        <taxon>Pseudomonadota</taxon>
        <taxon>Betaproteobacteria</taxon>
        <taxon>Burkholderiales</taxon>
        <taxon>Burkholderiaceae</taxon>
        <taxon>Caballeronia</taxon>
    </lineage>
</organism>
<dbReference type="InterPro" id="IPR036291">
    <property type="entry name" value="NAD(P)-bd_dom_sf"/>
</dbReference>
<dbReference type="Gene3D" id="3.40.50.720">
    <property type="entry name" value="NAD(P)-binding Rossmann-like Domain"/>
    <property type="match status" value="1"/>
</dbReference>
<gene>
    <name evidence="1" type="ORF">AWB68_07885</name>
</gene>
<keyword evidence="2" id="KW-1185">Reference proteome</keyword>
<comment type="caution">
    <text evidence="1">The sequence shown here is derived from an EMBL/GenBank/DDBJ whole genome shotgun (WGS) entry which is preliminary data.</text>
</comment>
<sequence length="140" mass="15125">MDMIVGLLDLPIKMPSPAAYAANLLLPKGKGTLIFTGASASLRGRPGYAHFAAAKAGLRMISQSMAREFGPQGLHVAHVVIDGGIDGTRLKNLRPDAIAQRGPDGLLNIDAIAETYWQLHLQHPTAWTQEIDLRPFKEGF</sequence>
<dbReference type="AlphaFoldDB" id="A0A158KXY1"/>
<dbReference type="PANTHER" id="PTHR43431">
    <property type="entry name" value="OXIDOREDUCTASE, SHORT CHAIN DEHYDROGENASE/REDUCTASE FAMILY (AFU_ORTHOLOGUE AFUA_5G14000)"/>
    <property type="match status" value="1"/>
</dbReference>
<proteinExistence type="predicted"/>
<dbReference type="EMBL" id="FCON02000209">
    <property type="protein sequence ID" value="SAL86028.1"/>
    <property type="molecule type" value="Genomic_DNA"/>
</dbReference>
<evidence type="ECO:0000313" key="2">
    <source>
        <dbReference type="Proteomes" id="UP000054770"/>
    </source>
</evidence>
<evidence type="ECO:0000313" key="1">
    <source>
        <dbReference type="EMBL" id="SAL86028.1"/>
    </source>
</evidence>
<accession>A0A158KXY1</accession>
<protein>
    <submittedName>
        <fullName evidence="1">Short chain dehydrogenase/reductase family oxidoreductase</fullName>
    </submittedName>
</protein>
<dbReference type="InterPro" id="IPR002347">
    <property type="entry name" value="SDR_fam"/>
</dbReference>